<dbReference type="PANTHER" id="PTHR43305">
    <property type="entry name" value="FAMILY N-ACETYLTRANSFERASE, PUTATIVE (AFU_ORTHOLOGUE AFUA_2G01380)-RELATED"/>
    <property type="match status" value="1"/>
</dbReference>
<sequence>MPEFIPAETMEDYREAEALLREYEAGLGIDLCFQGFSEELESLERMYGPPGGRFLIVRQGERTAGCVALRDLGGGICEMKRLFVRPDFRGRGLGRKCAEEIVCAAREMGYASVRLDTLPSMREAMALYRSMGFREIPPYAENPVEGVVSWSWGWGRNDRVMQGFVGGGSSLSGRNRLHGTAPRIYATRGLKAKKQGGMYASPTKGVFPSSVGATPSSGVRRNDGVL</sequence>
<feature type="domain" description="N-acetyltransferase" evidence="2">
    <location>
        <begin position="3"/>
        <end position="155"/>
    </location>
</feature>
<dbReference type="GO" id="GO:0016747">
    <property type="term" value="F:acyltransferase activity, transferring groups other than amino-acyl groups"/>
    <property type="evidence" value="ECO:0007669"/>
    <property type="project" value="InterPro"/>
</dbReference>
<dbReference type="InterPro" id="IPR052777">
    <property type="entry name" value="Acetyltransferase_Enz"/>
</dbReference>
<protein>
    <submittedName>
        <fullName evidence="3">Acetyltransferase CD1211</fullName>
    </submittedName>
</protein>
<feature type="region of interest" description="Disordered" evidence="1">
    <location>
        <begin position="201"/>
        <end position="226"/>
    </location>
</feature>
<dbReference type="PANTHER" id="PTHR43305:SF1">
    <property type="entry name" value="FAMILY N-ACETYLTRANSFERASE, PUTATIVE (AFU_ORTHOLOGUE AFUA_2G01380)-RELATED"/>
    <property type="match status" value="1"/>
</dbReference>
<dbReference type="Gene3D" id="3.40.630.30">
    <property type="match status" value="1"/>
</dbReference>
<name>A0AA35W756_GEOBA</name>
<dbReference type="SUPFAM" id="SSF55729">
    <property type="entry name" value="Acyl-CoA N-acyltransferases (Nat)"/>
    <property type="match status" value="1"/>
</dbReference>
<evidence type="ECO:0000256" key="1">
    <source>
        <dbReference type="SAM" id="MobiDB-lite"/>
    </source>
</evidence>
<keyword evidence="4" id="KW-1185">Reference proteome</keyword>
<accession>A0AA35W756</accession>
<evidence type="ECO:0000313" key="3">
    <source>
        <dbReference type="EMBL" id="CAI8003500.1"/>
    </source>
</evidence>
<reference evidence="3" key="1">
    <citation type="submission" date="2023-03" db="EMBL/GenBank/DDBJ databases">
        <authorList>
            <person name="Steffen K."/>
            <person name="Cardenas P."/>
        </authorList>
    </citation>
    <scope>NUCLEOTIDE SEQUENCE</scope>
</reference>
<proteinExistence type="predicted"/>
<dbReference type="Proteomes" id="UP001174909">
    <property type="component" value="Unassembled WGS sequence"/>
</dbReference>
<dbReference type="EMBL" id="CASHTH010000522">
    <property type="protein sequence ID" value="CAI8003500.1"/>
    <property type="molecule type" value="Genomic_DNA"/>
</dbReference>
<organism evidence="3 4">
    <name type="scientific">Geodia barretti</name>
    <name type="common">Barrett's horny sponge</name>
    <dbReference type="NCBI Taxonomy" id="519541"/>
    <lineage>
        <taxon>Eukaryota</taxon>
        <taxon>Metazoa</taxon>
        <taxon>Porifera</taxon>
        <taxon>Demospongiae</taxon>
        <taxon>Heteroscleromorpha</taxon>
        <taxon>Tetractinellida</taxon>
        <taxon>Astrophorina</taxon>
        <taxon>Geodiidae</taxon>
        <taxon>Geodia</taxon>
    </lineage>
</organism>
<evidence type="ECO:0000313" key="4">
    <source>
        <dbReference type="Proteomes" id="UP001174909"/>
    </source>
</evidence>
<evidence type="ECO:0000259" key="2">
    <source>
        <dbReference type="PROSITE" id="PS51186"/>
    </source>
</evidence>
<dbReference type="InterPro" id="IPR016181">
    <property type="entry name" value="Acyl_CoA_acyltransferase"/>
</dbReference>
<dbReference type="PROSITE" id="PS51186">
    <property type="entry name" value="GNAT"/>
    <property type="match status" value="1"/>
</dbReference>
<comment type="caution">
    <text evidence="3">The sequence shown here is derived from an EMBL/GenBank/DDBJ whole genome shotgun (WGS) entry which is preliminary data.</text>
</comment>
<dbReference type="AlphaFoldDB" id="A0AA35W756"/>
<dbReference type="InterPro" id="IPR000182">
    <property type="entry name" value="GNAT_dom"/>
</dbReference>
<dbReference type="CDD" id="cd04301">
    <property type="entry name" value="NAT_SF"/>
    <property type="match status" value="1"/>
</dbReference>
<dbReference type="Pfam" id="PF00583">
    <property type="entry name" value="Acetyltransf_1"/>
    <property type="match status" value="1"/>
</dbReference>
<gene>
    <name evidence="3" type="ORF">GBAR_LOCUS3667</name>
</gene>